<keyword evidence="2" id="KW-1185">Reference proteome</keyword>
<organism evidence="1 2">
    <name type="scientific">Moniliophthora roreri (strain MCA 2997)</name>
    <name type="common">Cocoa frosty pod rot fungus</name>
    <name type="synonym">Crinipellis roreri</name>
    <dbReference type="NCBI Taxonomy" id="1381753"/>
    <lineage>
        <taxon>Eukaryota</taxon>
        <taxon>Fungi</taxon>
        <taxon>Dikarya</taxon>
        <taxon>Basidiomycota</taxon>
        <taxon>Agaricomycotina</taxon>
        <taxon>Agaricomycetes</taxon>
        <taxon>Agaricomycetidae</taxon>
        <taxon>Agaricales</taxon>
        <taxon>Marasmiineae</taxon>
        <taxon>Marasmiaceae</taxon>
        <taxon>Moniliophthora</taxon>
    </lineage>
</organism>
<dbReference type="Proteomes" id="UP000017559">
    <property type="component" value="Unassembled WGS sequence"/>
</dbReference>
<evidence type="ECO:0000313" key="2">
    <source>
        <dbReference type="Proteomes" id="UP000017559"/>
    </source>
</evidence>
<proteinExistence type="predicted"/>
<gene>
    <name evidence="1" type="ORF">Moror_7667</name>
</gene>
<dbReference type="OrthoDB" id="3114138at2759"/>
<dbReference type="AlphaFoldDB" id="V2YF20"/>
<protein>
    <submittedName>
        <fullName evidence="1">Uncharacterized protein</fullName>
    </submittedName>
</protein>
<name>V2YF20_MONRO</name>
<accession>V2YF20</accession>
<dbReference type="HOGENOM" id="CLU_2427534_0_0_1"/>
<sequence>MVPEDWITVHVAKSKGALFARVSNVLYAYDDGPEVLLEDIRDGTRNTVMQNWINEDDLVHLKSLLKERAKIFGIPLRPRTIETRGTKRKRK</sequence>
<comment type="caution">
    <text evidence="1">The sequence shown here is derived from an EMBL/GenBank/DDBJ whole genome shotgun (WGS) entry which is preliminary data.</text>
</comment>
<evidence type="ECO:0000313" key="1">
    <source>
        <dbReference type="EMBL" id="ESK90284.1"/>
    </source>
</evidence>
<dbReference type="KEGG" id="mrr:Moror_7667"/>
<reference evidence="1 2" key="1">
    <citation type="journal article" date="2014" name="BMC Genomics">
        <title>Genome and secretome analysis of the hemibiotrophic fungal pathogen, Moniliophthora roreri, which causes frosty pod rot disease of cacao: mechanisms of the biotrophic and necrotrophic phases.</title>
        <authorList>
            <person name="Meinhardt L.W."/>
            <person name="Costa G.G.L."/>
            <person name="Thomazella D.P.T."/>
            <person name="Teixeira P.J.P.L."/>
            <person name="Carazzolle M.F."/>
            <person name="Schuster S.C."/>
            <person name="Carlson J.E."/>
            <person name="Guiltinan M.J."/>
            <person name="Mieczkowski P."/>
            <person name="Farmer A."/>
            <person name="Ramaraj T."/>
            <person name="Crozier J."/>
            <person name="Davis R.E."/>
            <person name="Shao J."/>
            <person name="Melnick R.L."/>
            <person name="Pereira G.A.G."/>
            <person name="Bailey B.A."/>
        </authorList>
    </citation>
    <scope>NUCLEOTIDE SEQUENCE [LARGE SCALE GENOMIC DNA]</scope>
    <source>
        <strain evidence="1 2">MCA 2997</strain>
    </source>
</reference>
<dbReference type="EMBL" id="AWSO01000461">
    <property type="protein sequence ID" value="ESK90284.1"/>
    <property type="molecule type" value="Genomic_DNA"/>
</dbReference>